<proteinExistence type="predicted"/>
<evidence type="ECO:0000313" key="2">
    <source>
        <dbReference type="EMBL" id="MBW8687931.1"/>
    </source>
</evidence>
<feature type="transmembrane region" description="Helical" evidence="1">
    <location>
        <begin position="46"/>
        <end position="66"/>
    </location>
</feature>
<dbReference type="Proteomes" id="UP000812961">
    <property type="component" value="Unassembled WGS sequence"/>
</dbReference>
<organism evidence="2 3">
    <name type="scientific">Chitinophaga rhizophila</name>
    <dbReference type="NCBI Taxonomy" id="2866212"/>
    <lineage>
        <taxon>Bacteria</taxon>
        <taxon>Pseudomonadati</taxon>
        <taxon>Bacteroidota</taxon>
        <taxon>Chitinophagia</taxon>
        <taxon>Chitinophagales</taxon>
        <taxon>Chitinophagaceae</taxon>
        <taxon>Chitinophaga</taxon>
    </lineage>
</organism>
<accession>A0ABS7GKW5</accession>
<keyword evidence="1" id="KW-1133">Transmembrane helix</keyword>
<keyword evidence="3" id="KW-1185">Reference proteome</keyword>
<dbReference type="RefSeq" id="WP_220253245.1">
    <property type="nucleotide sequence ID" value="NZ_JAICCF010000005.1"/>
</dbReference>
<gene>
    <name evidence="2" type="ORF">K1Y79_26570</name>
</gene>
<dbReference type="Pfam" id="PF13781">
    <property type="entry name" value="DoxX_3"/>
    <property type="match status" value="1"/>
</dbReference>
<name>A0ABS7GKW5_9BACT</name>
<dbReference type="InterPro" id="IPR025695">
    <property type="entry name" value="DoxX-like"/>
</dbReference>
<evidence type="ECO:0000256" key="1">
    <source>
        <dbReference type="SAM" id="Phobius"/>
    </source>
</evidence>
<dbReference type="EMBL" id="JAICCF010000005">
    <property type="protein sequence ID" value="MBW8687931.1"/>
    <property type="molecule type" value="Genomic_DNA"/>
</dbReference>
<sequence length="126" mass="14294">MKRSTPHIIITYFIALVWLVNGLCCKVLHLVPRHEQIVARILGDQYAATLTILIGIAEIAMAIWIVSGICTRFNAILQMIIIGLMNVLEFLLVPDLLLWGRINALFAGIFMLMIYLNEFKLNPKKT</sequence>
<reference evidence="2 3" key="1">
    <citation type="submission" date="2021-08" db="EMBL/GenBank/DDBJ databases">
        <title>The genome sequence of Chitinophaga sp. B61.</title>
        <authorList>
            <person name="Zhang X."/>
        </authorList>
    </citation>
    <scope>NUCLEOTIDE SEQUENCE [LARGE SCALE GENOMIC DNA]</scope>
    <source>
        <strain evidence="2 3">B61</strain>
    </source>
</reference>
<keyword evidence="1" id="KW-0812">Transmembrane</keyword>
<evidence type="ECO:0000313" key="3">
    <source>
        <dbReference type="Proteomes" id="UP000812961"/>
    </source>
</evidence>
<comment type="caution">
    <text evidence="2">The sequence shown here is derived from an EMBL/GenBank/DDBJ whole genome shotgun (WGS) entry which is preliminary data.</text>
</comment>
<protein>
    <submittedName>
        <fullName evidence="2">DoxX-like family protein</fullName>
    </submittedName>
</protein>
<feature type="transmembrane region" description="Helical" evidence="1">
    <location>
        <begin position="98"/>
        <end position="116"/>
    </location>
</feature>
<feature type="transmembrane region" description="Helical" evidence="1">
    <location>
        <begin position="73"/>
        <end position="92"/>
    </location>
</feature>
<keyword evidence="1" id="KW-0472">Membrane</keyword>